<accession>F6D6K5</accession>
<evidence type="ECO:0000313" key="2">
    <source>
        <dbReference type="EMBL" id="AEG17718.1"/>
    </source>
</evidence>
<keyword evidence="1" id="KW-1133">Transmembrane helix</keyword>
<keyword evidence="1" id="KW-0472">Membrane</keyword>
<evidence type="ECO:0000313" key="3">
    <source>
        <dbReference type="Proteomes" id="UP000009231"/>
    </source>
</evidence>
<reference evidence="2 3" key="1">
    <citation type="journal article" date="2014" name="Int. J. Syst. Evol. Microbiol.">
        <title>Methanobacterium paludis sp. nov. and a novel strain of Methanobacterium lacus isolated from northern peatlands.</title>
        <authorList>
            <person name="Cadillo-Quiroz H."/>
            <person name="Brauer S.L."/>
            <person name="Goodson N."/>
            <person name="Yavitt J.B."/>
            <person name="Zinder S.H."/>
        </authorList>
    </citation>
    <scope>NUCLEOTIDE SEQUENCE [LARGE SCALE GENOMIC DNA]</scope>
    <source>
        <strain evidence="3">DSM 25820 / JCM 18151 / SWAN1</strain>
    </source>
</reference>
<keyword evidence="3" id="KW-1185">Reference proteome</keyword>
<keyword evidence="1" id="KW-0812">Transmembrane</keyword>
<dbReference type="eggNOG" id="arCOG03505">
    <property type="taxonomic scope" value="Archaea"/>
</dbReference>
<dbReference type="Proteomes" id="UP000009231">
    <property type="component" value="Chromosome"/>
</dbReference>
<name>F6D6K5_METPW</name>
<organism evidence="2 3">
    <name type="scientific">Methanobacterium paludis (strain DSM 25820 / JCM 18151 / SWAN1)</name>
    <dbReference type="NCBI Taxonomy" id="868131"/>
    <lineage>
        <taxon>Archaea</taxon>
        <taxon>Methanobacteriati</taxon>
        <taxon>Methanobacteriota</taxon>
        <taxon>Methanomada group</taxon>
        <taxon>Methanobacteria</taxon>
        <taxon>Methanobacteriales</taxon>
        <taxon>Methanobacteriaceae</taxon>
        <taxon>Methanobacterium</taxon>
    </lineage>
</organism>
<evidence type="ECO:0000256" key="1">
    <source>
        <dbReference type="SAM" id="Phobius"/>
    </source>
</evidence>
<dbReference type="Pfam" id="PF11167">
    <property type="entry name" value="DUF2953"/>
    <property type="match status" value="1"/>
</dbReference>
<feature type="transmembrane region" description="Helical" evidence="1">
    <location>
        <begin position="6"/>
        <end position="31"/>
    </location>
</feature>
<dbReference type="HOGENOM" id="CLU_1363664_0_0_2"/>
<gene>
    <name evidence="2" type="ordered locus">MSWAN_0683</name>
</gene>
<protein>
    <recommendedName>
        <fullName evidence="4">DUF2953 domain-containing protein</fullName>
    </recommendedName>
</protein>
<sequence length="200" mass="23554">MFYTILAAIIIVIILILTLILVVPFHISIYFQKKSLKIKGNVSVSWMKLRIFKKDWPEKKEDEKLVDKEEPEKKKTKFNVRKLLKTLNLFLEALPHLERIIYAFFRSTYFEKFSLNLKLGFYSPTDTAKVAGYFWSIGSVVNVIPNIYLTFVPDFQEEIIDGNGEFEFKLRLFYIAAESIRALTKKPVRTFIKELRTLNK</sequence>
<dbReference type="KEGG" id="mew:MSWAN_0683"/>
<dbReference type="InterPro" id="IPR021338">
    <property type="entry name" value="DUF2953"/>
</dbReference>
<dbReference type="EMBL" id="CP002772">
    <property type="protein sequence ID" value="AEG17718.1"/>
    <property type="molecule type" value="Genomic_DNA"/>
</dbReference>
<dbReference type="AlphaFoldDB" id="F6D6K5"/>
<evidence type="ECO:0008006" key="4">
    <source>
        <dbReference type="Google" id="ProtNLM"/>
    </source>
</evidence>
<dbReference type="STRING" id="868131.MSWAN_0683"/>
<proteinExistence type="predicted"/>